<name>A0A084EFF2_SPHYA</name>
<gene>
    <name evidence="2" type="ORF">CP98_03919</name>
</gene>
<evidence type="ECO:0000313" key="2">
    <source>
        <dbReference type="EMBL" id="KEZ16694.1"/>
    </source>
</evidence>
<protein>
    <submittedName>
        <fullName evidence="2">Uncharacterized protein</fullName>
    </submittedName>
</protein>
<organism evidence="2 3">
    <name type="scientific">Sphingobium yanoikuyae</name>
    <name type="common">Sphingomonas yanoikuyae</name>
    <dbReference type="NCBI Taxonomy" id="13690"/>
    <lineage>
        <taxon>Bacteria</taxon>
        <taxon>Pseudomonadati</taxon>
        <taxon>Pseudomonadota</taxon>
        <taxon>Alphaproteobacteria</taxon>
        <taxon>Sphingomonadales</taxon>
        <taxon>Sphingomonadaceae</taxon>
        <taxon>Sphingobium</taxon>
    </lineage>
</organism>
<proteinExistence type="predicted"/>
<dbReference type="PATRIC" id="fig|13690.10.peg.4026"/>
<evidence type="ECO:0000256" key="1">
    <source>
        <dbReference type="SAM" id="MobiDB-lite"/>
    </source>
</evidence>
<dbReference type="EMBL" id="JGVR01000027">
    <property type="protein sequence ID" value="KEZ16694.1"/>
    <property type="molecule type" value="Genomic_DNA"/>
</dbReference>
<feature type="region of interest" description="Disordered" evidence="1">
    <location>
        <begin position="1"/>
        <end position="20"/>
    </location>
</feature>
<accession>A0A084EFF2</accession>
<dbReference type="Proteomes" id="UP000028534">
    <property type="component" value="Unassembled WGS sequence"/>
</dbReference>
<comment type="caution">
    <text evidence="2">The sequence shown here is derived from an EMBL/GenBank/DDBJ whole genome shotgun (WGS) entry which is preliminary data.</text>
</comment>
<reference evidence="2 3" key="1">
    <citation type="submission" date="2014-03" db="EMBL/GenBank/DDBJ databases">
        <title>Genome sequence of Sphingobium yanoikuyae B1.</title>
        <authorList>
            <person name="Gan H.M."/>
            <person name="Gan H.Y."/>
            <person name="Savka M.A."/>
        </authorList>
    </citation>
    <scope>NUCLEOTIDE SEQUENCE [LARGE SCALE GENOMIC DNA]</scope>
    <source>
        <strain evidence="2 3">B1</strain>
    </source>
</reference>
<evidence type="ECO:0000313" key="3">
    <source>
        <dbReference type="Proteomes" id="UP000028534"/>
    </source>
</evidence>
<sequence>MEGLTESSMGREHGAMSRTFTEIEALRQLDREANELHKQIDARMPVHPGEIHDLVKRYLEVGELAKAQRLALHLPDEEG</sequence>
<dbReference type="AlphaFoldDB" id="A0A084EFF2"/>